<dbReference type="GO" id="GO:0004615">
    <property type="term" value="F:phosphomannomutase activity"/>
    <property type="evidence" value="ECO:0007669"/>
    <property type="project" value="UniProtKB-EC"/>
</dbReference>
<evidence type="ECO:0000256" key="5">
    <source>
        <dbReference type="ARBA" id="ARBA00012730"/>
    </source>
</evidence>
<feature type="binding site" evidence="11">
    <location>
        <position position="173"/>
    </location>
    <ligand>
        <name>alpha-D-mannose 1-phosphate</name>
        <dbReference type="ChEBI" id="CHEBI:58409"/>
    </ligand>
</feature>
<keyword evidence="9" id="KW-0413">Isomerase</keyword>
<comment type="caution">
    <text evidence="13">The sequence shown here is derived from an EMBL/GenBank/DDBJ whole genome shotgun (WGS) entry which is preliminary data.</text>
</comment>
<evidence type="ECO:0000313" key="14">
    <source>
        <dbReference type="Proteomes" id="UP000657006"/>
    </source>
</evidence>
<dbReference type="EMBL" id="JACRSQ010000003">
    <property type="protein sequence ID" value="MBC8542494.1"/>
    <property type="molecule type" value="Genomic_DNA"/>
</dbReference>
<evidence type="ECO:0000256" key="4">
    <source>
        <dbReference type="ARBA" id="ARBA00011738"/>
    </source>
</evidence>
<dbReference type="InterPro" id="IPR036412">
    <property type="entry name" value="HAD-like_sf"/>
</dbReference>
<proteinExistence type="inferred from homology"/>
<dbReference type="InterPro" id="IPR043169">
    <property type="entry name" value="PMM_cap"/>
</dbReference>
<keyword evidence="8 12" id="KW-0460">Magnesium</keyword>
<feature type="active site" description="Proton donor/acceptor" evidence="10">
    <location>
        <position position="15"/>
    </location>
</feature>
<evidence type="ECO:0000256" key="3">
    <source>
        <dbReference type="ARBA" id="ARBA00009736"/>
    </source>
</evidence>
<keyword evidence="6" id="KW-0963">Cytoplasm</keyword>
<dbReference type="EC" id="5.4.2.8" evidence="5"/>
<dbReference type="Gene3D" id="3.30.1240.20">
    <property type="match status" value="1"/>
</dbReference>
<protein>
    <recommendedName>
        <fullName evidence="5">phosphomannomutase</fullName>
        <ecNumber evidence="5">5.4.2.8</ecNumber>
    </recommendedName>
</protein>
<evidence type="ECO:0000256" key="6">
    <source>
        <dbReference type="ARBA" id="ARBA00022490"/>
    </source>
</evidence>
<gene>
    <name evidence="13" type="ORF">H8730_02895</name>
</gene>
<dbReference type="InterPro" id="IPR006379">
    <property type="entry name" value="HAD-SF_hydro_IIB"/>
</dbReference>
<comment type="similarity">
    <text evidence="3">Belongs to the eukaryotic PMM family.</text>
</comment>
<evidence type="ECO:0000256" key="11">
    <source>
        <dbReference type="PIRSR" id="PIRSR605002-2"/>
    </source>
</evidence>
<dbReference type="GO" id="GO:0009298">
    <property type="term" value="P:GDP-mannose biosynthetic process"/>
    <property type="evidence" value="ECO:0007669"/>
    <property type="project" value="InterPro"/>
</dbReference>
<comment type="pathway">
    <text evidence="2">Nucleotide-sugar biosynthesis; GDP-alpha-D-mannose biosynthesis; alpha-D-mannose 1-phosphate from D-fructose 6-phosphate: step 2/2.</text>
</comment>
<dbReference type="Proteomes" id="UP000657006">
    <property type="component" value="Unassembled WGS sequence"/>
</dbReference>
<dbReference type="InterPro" id="IPR023214">
    <property type="entry name" value="HAD_sf"/>
</dbReference>
<name>A0A926HZU4_9FIRM</name>
<evidence type="ECO:0000256" key="12">
    <source>
        <dbReference type="PIRSR" id="PIRSR605002-3"/>
    </source>
</evidence>
<evidence type="ECO:0000256" key="7">
    <source>
        <dbReference type="ARBA" id="ARBA00022723"/>
    </source>
</evidence>
<dbReference type="NCBIfam" id="TIGR01484">
    <property type="entry name" value="HAD-SF-IIB"/>
    <property type="match status" value="1"/>
</dbReference>
<dbReference type="GO" id="GO:0046872">
    <property type="term" value="F:metal ion binding"/>
    <property type="evidence" value="ECO:0007669"/>
    <property type="project" value="UniProtKB-KW"/>
</dbReference>
<keyword evidence="7 12" id="KW-0479">Metal-binding</keyword>
<keyword evidence="14" id="KW-1185">Reference proteome</keyword>
<comment type="subunit">
    <text evidence="4">Homodimer.</text>
</comment>
<evidence type="ECO:0000256" key="2">
    <source>
        <dbReference type="ARBA" id="ARBA00004699"/>
    </source>
</evidence>
<keyword evidence="13" id="KW-0378">Hydrolase</keyword>
<evidence type="ECO:0000256" key="8">
    <source>
        <dbReference type="ARBA" id="ARBA00022842"/>
    </source>
</evidence>
<evidence type="ECO:0000256" key="1">
    <source>
        <dbReference type="ARBA" id="ARBA00004496"/>
    </source>
</evidence>
<evidence type="ECO:0000313" key="13">
    <source>
        <dbReference type="EMBL" id="MBC8542494.1"/>
    </source>
</evidence>
<comment type="cofactor">
    <cofactor evidence="12">
        <name>Mg(2+)</name>
        <dbReference type="ChEBI" id="CHEBI:18420"/>
    </cofactor>
</comment>
<dbReference type="Gene3D" id="3.40.50.1000">
    <property type="entry name" value="HAD superfamily/HAD-like"/>
    <property type="match status" value="1"/>
</dbReference>
<dbReference type="Pfam" id="PF03332">
    <property type="entry name" value="PMM"/>
    <property type="match status" value="1"/>
</dbReference>
<feature type="binding site" evidence="11">
    <location>
        <position position="171"/>
    </location>
    <ligand>
        <name>alpha-D-mannose 1-phosphate</name>
        <dbReference type="ChEBI" id="CHEBI:58409"/>
    </ligand>
</feature>
<feature type="binding site" evidence="12">
    <location>
        <position position="15"/>
    </location>
    <ligand>
        <name>Mg(2+)</name>
        <dbReference type="ChEBI" id="CHEBI:18420"/>
        <label>1</label>
    </ligand>
</feature>
<organism evidence="13 14">
    <name type="scientific">Bianquea renquensis</name>
    <dbReference type="NCBI Taxonomy" id="2763661"/>
    <lineage>
        <taxon>Bacteria</taxon>
        <taxon>Bacillati</taxon>
        <taxon>Bacillota</taxon>
        <taxon>Clostridia</taxon>
        <taxon>Eubacteriales</taxon>
        <taxon>Bianqueaceae</taxon>
        <taxon>Bianquea</taxon>
    </lineage>
</organism>
<feature type="binding site" evidence="12">
    <location>
        <position position="221"/>
    </location>
    <ligand>
        <name>Mg(2+)</name>
        <dbReference type="ChEBI" id="CHEBI:18420"/>
        <label>1</label>
    </ligand>
</feature>
<feature type="binding site" evidence="12">
    <location>
        <position position="216"/>
    </location>
    <ligand>
        <name>Mg(2+)</name>
        <dbReference type="ChEBI" id="CHEBI:18420"/>
        <label>1</label>
    </ligand>
</feature>
<evidence type="ECO:0000256" key="10">
    <source>
        <dbReference type="PIRSR" id="PIRSR605002-1"/>
    </source>
</evidence>
<comment type="subcellular location">
    <subcellularLocation>
        <location evidence="1">Cytoplasm</location>
    </subcellularLocation>
</comment>
<reference evidence="13" key="1">
    <citation type="submission" date="2020-08" db="EMBL/GenBank/DDBJ databases">
        <title>Genome public.</title>
        <authorList>
            <person name="Liu C."/>
            <person name="Sun Q."/>
        </authorList>
    </citation>
    <scope>NUCLEOTIDE SEQUENCE</scope>
    <source>
        <strain evidence="13">NSJ-32</strain>
    </source>
</reference>
<dbReference type="SUPFAM" id="SSF56784">
    <property type="entry name" value="HAD-like"/>
    <property type="match status" value="1"/>
</dbReference>
<dbReference type="GO" id="GO:0016791">
    <property type="term" value="F:phosphatase activity"/>
    <property type="evidence" value="ECO:0007669"/>
    <property type="project" value="UniProtKB-ARBA"/>
</dbReference>
<dbReference type="GO" id="GO:0005737">
    <property type="term" value="C:cytoplasm"/>
    <property type="evidence" value="ECO:0007669"/>
    <property type="project" value="UniProtKB-SubCell"/>
</dbReference>
<accession>A0A926HZU4</accession>
<sequence length="239" mass="27204">MADVNTWKVVAFDLDGTLTQHKCKLDVDNRRILERLGQRYQLLIVGAGSCRRIWEQLDRYPLDIIGHYGMQAASCHDGELQITDDQSVPVDRKWALTQAMSLRKQWGLERYQGDSMEFHASGLMTFPLLGTAASLEDKLAMDPSRGFRRRMLSTVRAAFYPYTVFVGGSSSFDIVPQPYNKRNALDAYCRRHQLSTSEIVYIGDDYGSGGNDEDVYRSPYTFLCIDDYRQLASCVSKLL</sequence>
<dbReference type="RefSeq" id="WP_177714378.1">
    <property type="nucleotide sequence ID" value="NZ_JACRSQ010000003.1"/>
</dbReference>
<dbReference type="AlphaFoldDB" id="A0A926HZU4"/>
<feature type="active site" description="Nucleophile" evidence="10">
    <location>
        <position position="13"/>
    </location>
</feature>
<dbReference type="InterPro" id="IPR005002">
    <property type="entry name" value="PMM"/>
</dbReference>
<feature type="binding site" evidence="12">
    <location>
        <position position="13"/>
    </location>
    <ligand>
        <name>Mg(2+)</name>
        <dbReference type="ChEBI" id="CHEBI:18420"/>
        <label>1</label>
    </ligand>
</feature>
<evidence type="ECO:0000256" key="9">
    <source>
        <dbReference type="ARBA" id="ARBA00023235"/>
    </source>
</evidence>
<feature type="binding site" evidence="12">
    <location>
        <position position="204"/>
    </location>
    <ligand>
        <name>Mg(2+)</name>
        <dbReference type="ChEBI" id="CHEBI:18420"/>
        <label>1</label>
    </ligand>
</feature>